<reference evidence="2" key="2">
    <citation type="submission" date="2021-03" db="UniProtKB">
        <authorList>
            <consortium name="EnsemblPlants"/>
        </authorList>
    </citation>
    <scope>IDENTIFICATION</scope>
</reference>
<dbReference type="Gramene" id="evm.model.01.2344">
    <property type="protein sequence ID" value="cds.evm.model.01.2344"/>
    <property type="gene ID" value="evm.TU.01.2344"/>
</dbReference>
<evidence type="ECO:0000313" key="2">
    <source>
        <dbReference type="EnsemblPlants" id="cds.evm.model.01.2344"/>
    </source>
</evidence>
<feature type="compositionally biased region" description="Polar residues" evidence="1">
    <location>
        <begin position="31"/>
        <end position="48"/>
    </location>
</feature>
<keyword evidence="3" id="KW-1185">Reference proteome</keyword>
<feature type="compositionally biased region" description="Polar residues" evidence="1">
    <location>
        <begin position="1"/>
        <end position="20"/>
    </location>
</feature>
<name>A0A803NKT3_CANSA</name>
<accession>A0A803NKT3</accession>
<proteinExistence type="predicted"/>
<feature type="compositionally biased region" description="Polar residues" evidence="1">
    <location>
        <begin position="55"/>
        <end position="65"/>
    </location>
</feature>
<organism evidence="2 3">
    <name type="scientific">Cannabis sativa</name>
    <name type="common">Hemp</name>
    <name type="synonym">Marijuana</name>
    <dbReference type="NCBI Taxonomy" id="3483"/>
    <lineage>
        <taxon>Eukaryota</taxon>
        <taxon>Viridiplantae</taxon>
        <taxon>Streptophyta</taxon>
        <taxon>Embryophyta</taxon>
        <taxon>Tracheophyta</taxon>
        <taxon>Spermatophyta</taxon>
        <taxon>Magnoliopsida</taxon>
        <taxon>eudicotyledons</taxon>
        <taxon>Gunneridae</taxon>
        <taxon>Pentapetalae</taxon>
        <taxon>rosids</taxon>
        <taxon>fabids</taxon>
        <taxon>Rosales</taxon>
        <taxon>Cannabaceae</taxon>
        <taxon>Cannabis</taxon>
    </lineage>
</organism>
<feature type="region of interest" description="Disordered" evidence="1">
    <location>
        <begin position="1"/>
        <end position="95"/>
    </location>
</feature>
<evidence type="ECO:0000256" key="1">
    <source>
        <dbReference type="SAM" id="MobiDB-lite"/>
    </source>
</evidence>
<sequence>MVVTRSTSVKRNTTISQPTRGTPIARAGDGTTPTSQMLGGGLETSSSARLPRPPTTTDVDASNQIPLGDPHVELEDPNKVNPQVKQFSQSVANLQ</sequence>
<dbReference type="EMBL" id="UZAU01000070">
    <property type="status" value="NOT_ANNOTATED_CDS"/>
    <property type="molecule type" value="Genomic_DNA"/>
</dbReference>
<dbReference type="EnsemblPlants" id="evm.model.01.2344">
    <property type="protein sequence ID" value="cds.evm.model.01.2344"/>
    <property type="gene ID" value="evm.TU.01.2344"/>
</dbReference>
<feature type="compositionally biased region" description="Polar residues" evidence="1">
    <location>
        <begin position="80"/>
        <end position="95"/>
    </location>
</feature>
<evidence type="ECO:0000313" key="3">
    <source>
        <dbReference type="Proteomes" id="UP000596661"/>
    </source>
</evidence>
<reference evidence="2" key="1">
    <citation type="submission" date="2018-11" db="EMBL/GenBank/DDBJ databases">
        <authorList>
            <person name="Grassa J C."/>
        </authorList>
    </citation>
    <scope>NUCLEOTIDE SEQUENCE [LARGE SCALE GENOMIC DNA]</scope>
</reference>
<dbReference type="Proteomes" id="UP000596661">
    <property type="component" value="Chromosome 1"/>
</dbReference>
<protein>
    <submittedName>
        <fullName evidence="2">Uncharacterized protein</fullName>
    </submittedName>
</protein>
<dbReference type="AlphaFoldDB" id="A0A803NKT3"/>